<keyword evidence="4" id="KW-0732">Signal</keyword>
<keyword evidence="3" id="KW-0186">Copper</keyword>
<gene>
    <name evidence="7" type="ORF">ACFP3V_15085</name>
</gene>
<dbReference type="RefSeq" id="WP_380583525.1">
    <property type="nucleotide sequence ID" value="NZ_JBHSQJ010000060.1"/>
</dbReference>
<proteinExistence type="predicted"/>
<comment type="caution">
    <text evidence="7">The sequence shown here is derived from an EMBL/GenBank/DDBJ whole genome shotgun (WGS) entry which is preliminary data.</text>
</comment>
<dbReference type="Pfam" id="PF07732">
    <property type="entry name" value="Cu-oxidase_3"/>
    <property type="match status" value="1"/>
</dbReference>
<organism evidence="7 8">
    <name type="scientific">Streptacidiphilus monticola</name>
    <dbReference type="NCBI Taxonomy" id="2161674"/>
    <lineage>
        <taxon>Bacteria</taxon>
        <taxon>Bacillati</taxon>
        <taxon>Actinomycetota</taxon>
        <taxon>Actinomycetes</taxon>
        <taxon>Kitasatosporales</taxon>
        <taxon>Streptomycetaceae</taxon>
        <taxon>Streptacidiphilus</taxon>
    </lineage>
</organism>
<dbReference type="Gene3D" id="2.60.40.420">
    <property type="entry name" value="Cupredoxins - blue copper proteins"/>
    <property type="match status" value="2"/>
</dbReference>
<dbReference type="Proteomes" id="UP001596174">
    <property type="component" value="Unassembled WGS sequence"/>
</dbReference>
<dbReference type="InterPro" id="IPR045087">
    <property type="entry name" value="Cu-oxidase_fam"/>
</dbReference>
<dbReference type="EMBL" id="JBHSQJ010000060">
    <property type="protein sequence ID" value="MFC5908532.1"/>
    <property type="molecule type" value="Genomic_DNA"/>
</dbReference>
<dbReference type="InterPro" id="IPR002355">
    <property type="entry name" value="Cu_oxidase_Cu_BS"/>
</dbReference>
<feature type="chain" id="PRO_5047304357" evidence="4">
    <location>
        <begin position="39"/>
        <end position="367"/>
    </location>
</feature>
<feature type="signal peptide" evidence="4">
    <location>
        <begin position="1"/>
        <end position="38"/>
    </location>
</feature>
<evidence type="ECO:0000256" key="3">
    <source>
        <dbReference type="ARBA" id="ARBA00023008"/>
    </source>
</evidence>
<evidence type="ECO:0000313" key="8">
    <source>
        <dbReference type="Proteomes" id="UP001596174"/>
    </source>
</evidence>
<dbReference type="PROSITE" id="PS51318">
    <property type="entry name" value="TAT"/>
    <property type="match status" value="1"/>
</dbReference>
<feature type="domain" description="Plastocyanin-like" evidence="5">
    <location>
        <begin position="269"/>
        <end position="366"/>
    </location>
</feature>
<sequence>MPSHRSAVLPSRRGLIRGIAAGSATALVSAGTTGAAQAAPGPAPAPAHRKGRVREYWIAAESFPHNAVPNGRDEMSGATFTAAQTSFTALGFRAYTPGWGRPLPADLGPHGIGANTGIPGPVIRAQVGDTLKVHFRNDDHHYRWPHSMHPHGVRYTPDNDGGWVAASPDTPGTAVPYGGTYTYTWTAEPSSVGTWPYHDHSVPQTVPGASSGGGMGAMGGGTMEIGAQLGLVGVLVVTDHHTPDVDREFALVFHDLYANDVPSLAQDLDLFNGYAFLGNTPTFHARAGERVRWRIVALGKEFHVFHLHGHRWRSGLGYQGWVDSQIVGPSTSLTVEYTEDNPGDWLYHCHVVDHMMGGMVGRYTVSG</sequence>
<feature type="domain" description="Plastocyanin-like" evidence="6">
    <location>
        <begin position="111"/>
        <end position="208"/>
    </location>
</feature>
<evidence type="ECO:0000256" key="1">
    <source>
        <dbReference type="ARBA" id="ARBA00022723"/>
    </source>
</evidence>
<dbReference type="InterPro" id="IPR011706">
    <property type="entry name" value="Cu-oxidase_C"/>
</dbReference>
<dbReference type="InterPro" id="IPR011707">
    <property type="entry name" value="Cu-oxidase-like_N"/>
</dbReference>
<dbReference type="PROSITE" id="PS00080">
    <property type="entry name" value="MULTICOPPER_OXIDASE2"/>
    <property type="match status" value="1"/>
</dbReference>
<protein>
    <submittedName>
        <fullName evidence="7">Multicopper oxidase domain-containing protein</fullName>
    </submittedName>
</protein>
<evidence type="ECO:0000259" key="5">
    <source>
        <dbReference type="Pfam" id="PF07731"/>
    </source>
</evidence>
<dbReference type="PROSITE" id="PS00079">
    <property type="entry name" value="MULTICOPPER_OXIDASE1"/>
    <property type="match status" value="1"/>
</dbReference>
<keyword evidence="8" id="KW-1185">Reference proteome</keyword>
<accession>A0ABW1G2X4</accession>
<evidence type="ECO:0000259" key="6">
    <source>
        <dbReference type="Pfam" id="PF07732"/>
    </source>
</evidence>
<reference evidence="8" key="1">
    <citation type="journal article" date="2019" name="Int. J. Syst. Evol. Microbiol.">
        <title>The Global Catalogue of Microorganisms (GCM) 10K type strain sequencing project: providing services to taxonomists for standard genome sequencing and annotation.</title>
        <authorList>
            <consortium name="The Broad Institute Genomics Platform"/>
            <consortium name="The Broad Institute Genome Sequencing Center for Infectious Disease"/>
            <person name="Wu L."/>
            <person name="Ma J."/>
        </authorList>
    </citation>
    <scope>NUCLEOTIDE SEQUENCE [LARGE SCALE GENOMIC DNA]</scope>
    <source>
        <strain evidence="8">JCM 4816</strain>
    </source>
</reference>
<dbReference type="InterPro" id="IPR033138">
    <property type="entry name" value="Cu_oxidase_CS"/>
</dbReference>
<dbReference type="PANTHER" id="PTHR11709">
    <property type="entry name" value="MULTI-COPPER OXIDASE"/>
    <property type="match status" value="1"/>
</dbReference>
<evidence type="ECO:0000256" key="2">
    <source>
        <dbReference type="ARBA" id="ARBA00023002"/>
    </source>
</evidence>
<keyword evidence="2" id="KW-0560">Oxidoreductase</keyword>
<dbReference type="InterPro" id="IPR006311">
    <property type="entry name" value="TAT_signal"/>
</dbReference>
<dbReference type="Pfam" id="PF07731">
    <property type="entry name" value="Cu-oxidase_2"/>
    <property type="match status" value="1"/>
</dbReference>
<evidence type="ECO:0000256" key="4">
    <source>
        <dbReference type="SAM" id="SignalP"/>
    </source>
</evidence>
<name>A0ABW1G2X4_9ACTN</name>
<evidence type="ECO:0000313" key="7">
    <source>
        <dbReference type="EMBL" id="MFC5908532.1"/>
    </source>
</evidence>
<keyword evidence="1" id="KW-0479">Metal-binding</keyword>
<dbReference type="PANTHER" id="PTHR11709:SF394">
    <property type="entry name" value="FI03373P-RELATED"/>
    <property type="match status" value="1"/>
</dbReference>
<dbReference type="SUPFAM" id="SSF49503">
    <property type="entry name" value="Cupredoxins"/>
    <property type="match status" value="2"/>
</dbReference>
<dbReference type="InterPro" id="IPR008972">
    <property type="entry name" value="Cupredoxin"/>
</dbReference>